<accession>A0A916KNN3</accession>
<sequence length="159" mass="19590">MMSRILFFCDNIEINLRQTKKVISMREGRCYEQHDFQVLILSQFAQRRPSTEKEKWELQQEYLRLIREIPQMWEEFVRKNQNIYDRFGYLDVVVYDDLTYERKKLKQGRPKEENTLSHRVTVRLDDESYQLLKQYCQTKNITESAAIRELIQTLKWKIW</sequence>
<keyword evidence="1" id="KW-0614">Plasmid</keyword>
<dbReference type="EMBL" id="AM886060">
    <property type="protein sequence ID" value="CAP08261.1"/>
    <property type="molecule type" value="Genomic_DNA"/>
</dbReference>
<name>A0A916KNN3_GEOSE</name>
<reference evidence="1" key="2">
    <citation type="journal article" date="2008" name="Extremophiles">
        <title>Complete nucleotide sequence of pGS18, a 62.8-kb plasmid from Geobacillus stearothermophilus strain 18.</title>
        <authorList>
            <person name="Stuknyte M."/>
            <person name="Guglielmetti S."/>
            <person name="Mora D."/>
            <person name="Kuisiene N."/>
            <person name="Parini C."/>
            <person name="Citavicius D."/>
        </authorList>
    </citation>
    <scope>NUCLEOTIDE SEQUENCE [LARGE SCALE GENOMIC DNA]</scope>
    <source>
        <strain evidence="1">18</strain>
    </source>
</reference>
<geneLocation type="plasmid" evidence="1">
    <name>pGS18</name>
</geneLocation>
<evidence type="ECO:0000313" key="1">
    <source>
        <dbReference type="EMBL" id="CAP08261.1"/>
    </source>
</evidence>
<organism evidence="1">
    <name type="scientific">Geobacillus stearothermophilus</name>
    <name type="common">Bacillus stearothermophilus</name>
    <dbReference type="NCBI Taxonomy" id="1422"/>
    <lineage>
        <taxon>Bacteria</taxon>
        <taxon>Bacillati</taxon>
        <taxon>Bacillota</taxon>
        <taxon>Bacilli</taxon>
        <taxon>Bacillales</taxon>
        <taxon>Anoxybacillaceae</taxon>
        <taxon>Geobacillus</taxon>
    </lineage>
</organism>
<dbReference type="AlphaFoldDB" id="A0A916KNN3"/>
<reference evidence="1" key="1">
    <citation type="journal article" date="2007" name="Ann. Microbiol.">
        <title>Identification and in silico characterization of putative conjugative transfer genes on Geobacillus stearothermophilus plasmids.</title>
        <authorList>
            <person name="Stuknyte M."/>
            <person name="Guglielmetti S."/>
            <person name="Ricci G."/>
            <person name="Mora D."/>
            <person name="Kuisiene N."/>
            <person name="Parini C."/>
            <person name="Citavicius D."/>
        </authorList>
    </citation>
    <scope>NUCLEOTIDE SEQUENCE [LARGE SCALE GENOMIC DNA]</scope>
    <source>
        <strain evidence="1">18</strain>
        <plasmid evidence="1">pGS18</plasmid>
    </source>
</reference>
<evidence type="ECO:0008006" key="2">
    <source>
        <dbReference type="Google" id="ProtNLM"/>
    </source>
</evidence>
<protein>
    <recommendedName>
        <fullName evidence="2">Ribbon-helix-helix protein CopG domain-containing protein</fullName>
    </recommendedName>
</protein>
<proteinExistence type="predicted"/>
<gene>
    <name evidence="1" type="ORF">pGS18_ORF50</name>
</gene>